<feature type="region of interest" description="Disordered" evidence="1">
    <location>
        <begin position="581"/>
        <end position="798"/>
    </location>
</feature>
<evidence type="ECO:0000256" key="1">
    <source>
        <dbReference type="SAM" id="MobiDB-lite"/>
    </source>
</evidence>
<feature type="region of interest" description="Disordered" evidence="1">
    <location>
        <begin position="297"/>
        <end position="358"/>
    </location>
</feature>
<feature type="region of interest" description="Disordered" evidence="1">
    <location>
        <begin position="1"/>
        <end position="65"/>
    </location>
</feature>
<feature type="compositionally biased region" description="Polar residues" evidence="1">
    <location>
        <begin position="589"/>
        <end position="598"/>
    </location>
</feature>
<feature type="compositionally biased region" description="Low complexity" evidence="1">
    <location>
        <begin position="767"/>
        <end position="782"/>
    </location>
</feature>
<sequence length="1169" mass="123039">MVSLLTGPAVPVPVGALQDPPAPPHPTPLPPSSSSDAALYHYTGAPRHVPTGTSAQSPSLTHAQMQQACASTPLAQSALAAEDQAHQMAFSRHVQTLALSRHVQTMALSRRLEEDAFEIEQVLRVLDDCEEKSSVEAKEVVATAALELNRESVDLESLLHWVSGELASLTDSLPSFCSVKSALESLRGLLQSSDAKLKTLTAAYQAFQLGALAEGPKNALVASYLSQAVALLFQQQQPAAGSPVQPPESHQPTQQQAALGEGDEGQEGGEPVQHQEHQYVGGQGACAASSFRGDGQGACAASSFRGDGQGACAASSFRGDGQGRSLPGRLYGYGGGEGHDYPQEGEGEGENPAAFGVPSGACLTGGHAGAVGEGYEMPSPSAESLRLGEEDREGSGGEDLRDGLVEGEEREREKEGDRLGFEVDDELKCGHSVRAFGGLGVDEGGGPEMSMGESLLLKTEEEGTPIAPPFTMGSSSHAASSSLPISVSTAHPPTHPNGATVVPQSHSARPSRSPVTSRLLRPPKIIDPSQFPVTSPGSPSPLIPPPVVSPLCEESLAGAAVQQQQKAEVGMARLLQSLSGPGGSYAEGPSQSLQSVCSTGAHAGPSHSLQSAGALGDGWAGGGHESHQLRGWEEEQDDQQSWVGHHRGSSEAVNGEDSAEERGEADVNFGGQMNFSSQESKDMRNHSEMGGQNSGPPHNLRAALVGENGHSSFLHHLEGLPRGNGGLLPSQSSSTPPQAFGFASSSFHPSQQIPSSSSYAHHPTLGPHSHPPSMHMSLSSSSWQQDPRGPPPSLQLQQSQGHVFESVGMGGHLQQQPQQQQQHIPMAAAAHVAPNGLSQYAGVLASSPGPYSIVAPIMAPGIPAADCTKVQIGEQGRKSLKKMLSHKLKNQPGLKDRIQHLGPVKFARLTDLLEMARILGLWDAVITLQGEFQLWKERKEERQRGDKERNRKEKEKEEKKASQQTSEEGDYASNLQWKKTLKDQDLSSGGGGGKGLAGTDLLRPPPHPVGPSSEHFQSSHMEAAGDHSFDQQTHEHPHHQHQHHPSQAQQLQPPAFPPPLTFSPENAAAHSARPCTPRGNSSLPPLPISPSGCLSLNAFSDGYHHLLPHGGLQHGHTSPPLTAPGSHQHPQVTAGMHGPRTGVSPLRPPYPPPLAPLPPVPQTAAEEDL</sequence>
<evidence type="ECO:0000313" key="2">
    <source>
        <dbReference type="EMBL" id="CEM42251.1"/>
    </source>
</evidence>
<feature type="region of interest" description="Disordered" evidence="1">
    <location>
        <begin position="464"/>
        <end position="546"/>
    </location>
</feature>
<feature type="compositionally biased region" description="Polar residues" evidence="1">
    <location>
        <begin position="502"/>
        <end position="516"/>
    </location>
</feature>
<gene>
    <name evidence="2" type="ORF">Cvel_26620</name>
</gene>
<feature type="compositionally biased region" description="Polar residues" evidence="1">
    <location>
        <begin position="743"/>
        <end position="759"/>
    </location>
</feature>
<feature type="region of interest" description="Disordered" evidence="1">
    <location>
        <begin position="1110"/>
        <end position="1169"/>
    </location>
</feature>
<reference evidence="2" key="1">
    <citation type="submission" date="2014-11" db="EMBL/GenBank/DDBJ databases">
        <authorList>
            <person name="Otto D Thomas"/>
            <person name="Naeem Raeece"/>
        </authorList>
    </citation>
    <scope>NUCLEOTIDE SEQUENCE</scope>
</reference>
<dbReference type="EMBL" id="CDMZ01002414">
    <property type="protein sequence ID" value="CEM42251.1"/>
    <property type="molecule type" value="Genomic_DNA"/>
</dbReference>
<feature type="compositionally biased region" description="Low complexity" evidence="1">
    <location>
        <begin position="474"/>
        <end position="490"/>
    </location>
</feature>
<protein>
    <submittedName>
        <fullName evidence="2">Uncharacterized protein</fullName>
    </submittedName>
</protein>
<accession>A0A0G4HDX6</accession>
<feature type="region of interest" description="Disordered" evidence="1">
    <location>
        <begin position="938"/>
        <end position="1083"/>
    </location>
</feature>
<feature type="compositionally biased region" description="Basic and acidic residues" evidence="1">
    <location>
        <begin position="938"/>
        <end position="961"/>
    </location>
</feature>
<feature type="region of interest" description="Disordered" evidence="1">
    <location>
        <begin position="371"/>
        <end position="419"/>
    </location>
</feature>
<feature type="compositionally biased region" description="Pro residues" evidence="1">
    <location>
        <begin position="1146"/>
        <end position="1161"/>
    </location>
</feature>
<feature type="region of interest" description="Disordered" evidence="1">
    <location>
        <begin position="239"/>
        <end position="273"/>
    </location>
</feature>
<feature type="compositionally biased region" description="Basic and acidic residues" evidence="1">
    <location>
        <begin position="1023"/>
        <end position="1035"/>
    </location>
</feature>
<feature type="compositionally biased region" description="Polar residues" evidence="1">
    <location>
        <begin position="51"/>
        <end position="65"/>
    </location>
</feature>
<organism evidence="2">
    <name type="scientific">Chromera velia CCMP2878</name>
    <dbReference type="NCBI Taxonomy" id="1169474"/>
    <lineage>
        <taxon>Eukaryota</taxon>
        <taxon>Sar</taxon>
        <taxon>Alveolata</taxon>
        <taxon>Colpodellida</taxon>
        <taxon>Chromeraceae</taxon>
        <taxon>Chromera</taxon>
    </lineage>
</organism>
<feature type="compositionally biased region" description="Low complexity" evidence="1">
    <location>
        <begin position="729"/>
        <end position="738"/>
    </location>
</feature>
<dbReference type="VEuPathDB" id="CryptoDB:Cvel_26620"/>
<feature type="compositionally biased region" description="Basic and acidic residues" evidence="1">
    <location>
        <begin position="624"/>
        <end position="633"/>
    </location>
</feature>
<feature type="compositionally biased region" description="Basic and acidic residues" evidence="1">
    <location>
        <begin position="386"/>
        <end position="419"/>
    </location>
</feature>
<proteinExistence type="predicted"/>
<name>A0A0G4HDX6_9ALVE</name>
<dbReference type="AlphaFoldDB" id="A0A0G4HDX6"/>
<feature type="compositionally biased region" description="Pro residues" evidence="1">
    <location>
        <begin position="20"/>
        <end position="31"/>
    </location>
</feature>